<dbReference type="AlphaFoldDB" id="A0AAD8N0I9"/>
<protein>
    <submittedName>
        <fullName evidence="1">Uncharacterized protein</fullName>
    </submittedName>
</protein>
<comment type="caution">
    <text evidence="1">The sequence shown here is derived from an EMBL/GenBank/DDBJ whole genome shotgun (WGS) entry which is preliminary data.</text>
</comment>
<evidence type="ECO:0000313" key="1">
    <source>
        <dbReference type="EMBL" id="KAK1391621.1"/>
    </source>
</evidence>
<sequence length="281" mass="31652">MTSTVDTHLHTTSDFTGSLISISVNIAAGLQTVEKLKFTSASLVCSFRSSIFVVQLGVCLLYICGTTLSCTSCLYIPNLPFREAYKFRMCTSCTSIFALLFQICDHNPAELPLSTDQILVETKTPEWGRKREQKGIAVKEKKQDVPTETSKAHVDYDDDQLLQEEEDEHPIFTYNNTPHFPTNSTTSWLPTFKIELGEARYISHCLDIYKYKVDEVRGEDVLYVSRYTSSLNDFWKTKTYGDGTAQHGDIECVANLTRELCKGIVKAFGKVMNSCGKNQPM</sequence>
<keyword evidence="2" id="KW-1185">Reference proteome</keyword>
<dbReference type="Proteomes" id="UP001237642">
    <property type="component" value="Unassembled WGS sequence"/>
</dbReference>
<gene>
    <name evidence="1" type="ORF">POM88_010677</name>
</gene>
<accession>A0AAD8N0I9</accession>
<organism evidence="1 2">
    <name type="scientific">Heracleum sosnowskyi</name>
    <dbReference type="NCBI Taxonomy" id="360622"/>
    <lineage>
        <taxon>Eukaryota</taxon>
        <taxon>Viridiplantae</taxon>
        <taxon>Streptophyta</taxon>
        <taxon>Embryophyta</taxon>
        <taxon>Tracheophyta</taxon>
        <taxon>Spermatophyta</taxon>
        <taxon>Magnoliopsida</taxon>
        <taxon>eudicotyledons</taxon>
        <taxon>Gunneridae</taxon>
        <taxon>Pentapetalae</taxon>
        <taxon>asterids</taxon>
        <taxon>campanulids</taxon>
        <taxon>Apiales</taxon>
        <taxon>Apiaceae</taxon>
        <taxon>Apioideae</taxon>
        <taxon>apioid superclade</taxon>
        <taxon>Tordylieae</taxon>
        <taxon>Tordyliinae</taxon>
        <taxon>Heracleum</taxon>
    </lineage>
</organism>
<name>A0AAD8N0I9_9APIA</name>
<proteinExistence type="predicted"/>
<reference evidence="1" key="1">
    <citation type="submission" date="2023-02" db="EMBL/GenBank/DDBJ databases">
        <title>Genome of toxic invasive species Heracleum sosnowskyi carries increased number of genes despite the absence of recent whole-genome duplications.</title>
        <authorList>
            <person name="Schelkunov M."/>
            <person name="Shtratnikova V."/>
            <person name="Makarenko M."/>
            <person name="Klepikova A."/>
            <person name="Omelchenko D."/>
            <person name="Novikova G."/>
            <person name="Obukhova E."/>
            <person name="Bogdanov V."/>
            <person name="Penin A."/>
            <person name="Logacheva M."/>
        </authorList>
    </citation>
    <scope>NUCLEOTIDE SEQUENCE</scope>
    <source>
        <strain evidence="1">Hsosn_3</strain>
        <tissue evidence="1">Leaf</tissue>
    </source>
</reference>
<evidence type="ECO:0000313" key="2">
    <source>
        <dbReference type="Proteomes" id="UP001237642"/>
    </source>
</evidence>
<dbReference type="EMBL" id="JAUIZM010000003">
    <property type="protein sequence ID" value="KAK1391621.1"/>
    <property type="molecule type" value="Genomic_DNA"/>
</dbReference>
<reference evidence="1" key="2">
    <citation type="submission" date="2023-05" db="EMBL/GenBank/DDBJ databases">
        <authorList>
            <person name="Schelkunov M.I."/>
        </authorList>
    </citation>
    <scope>NUCLEOTIDE SEQUENCE</scope>
    <source>
        <strain evidence="1">Hsosn_3</strain>
        <tissue evidence="1">Leaf</tissue>
    </source>
</reference>